<keyword evidence="1" id="KW-0472">Membrane</keyword>
<protein>
    <recommendedName>
        <fullName evidence="4">CU044_5270 family protein</fullName>
    </recommendedName>
</protein>
<keyword evidence="1" id="KW-1133">Transmembrane helix</keyword>
<name>A0A543CG98_9ACTN</name>
<keyword evidence="3" id="KW-1185">Reference proteome</keyword>
<accession>A0A543CG98</accession>
<reference evidence="2 3" key="1">
    <citation type="submission" date="2019-06" db="EMBL/GenBank/DDBJ databases">
        <title>Sequencing the genomes of 1000 actinobacteria strains.</title>
        <authorList>
            <person name="Klenk H.-P."/>
        </authorList>
    </citation>
    <scope>NUCLEOTIDE SEQUENCE [LARGE SCALE GENOMIC DNA]</scope>
    <source>
        <strain evidence="2 3">DSM 102200</strain>
    </source>
</reference>
<comment type="caution">
    <text evidence="2">The sequence shown here is derived from an EMBL/GenBank/DDBJ whole genome shotgun (WGS) entry which is preliminary data.</text>
</comment>
<dbReference type="InterPro" id="IPR047789">
    <property type="entry name" value="CU044_5270-like"/>
</dbReference>
<sequence>MDDLQMLSTLLTKPDPATEVIDRGRHQLQNAARGPVRRRRVSRPLVGLGLVGAAAATAAIVVVSGGAQPTANPNGPPAAAGLSGRQVLLAAATTAESRPVGSGTYWHVKTISEMRNHQRSSYVELWTRRDGREYYGLKDGTAVRSHGATEAFSMPGATWTFAQIQQLPTGPGALKAKIAGVVEAWRLPKKLELSKEGKDDAVFDTLISLLSRIPAPPKVRAAAFRAIASFSNVKDLGTVTGGRALQISFAGGVNKMVIDPKTSLVKSWSIIAGHGQAQYDTTGSVLTAEWTNTLPRIVPMPK</sequence>
<proteinExistence type="predicted"/>
<dbReference type="EMBL" id="VFOZ01000001">
    <property type="protein sequence ID" value="TQL95947.1"/>
    <property type="molecule type" value="Genomic_DNA"/>
</dbReference>
<organism evidence="2 3">
    <name type="scientific">Actinoallomurus bryophytorum</name>
    <dbReference type="NCBI Taxonomy" id="1490222"/>
    <lineage>
        <taxon>Bacteria</taxon>
        <taxon>Bacillati</taxon>
        <taxon>Actinomycetota</taxon>
        <taxon>Actinomycetes</taxon>
        <taxon>Streptosporangiales</taxon>
        <taxon>Thermomonosporaceae</taxon>
        <taxon>Actinoallomurus</taxon>
    </lineage>
</organism>
<evidence type="ECO:0000313" key="3">
    <source>
        <dbReference type="Proteomes" id="UP000316096"/>
    </source>
</evidence>
<dbReference type="OrthoDB" id="3532098at2"/>
<feature type="transmembrane region" description="Helical" evidence="1">
    <location>
        <begin position="45"/>
        <end position="67"/>
    </location>
</feature>
<gene>
    <name evidence="2" type="ORF">FB559_1459</name>
</gene>
<dbReference type="AlphaFoldDB" id="A0A543CG98"/>
<keyword evidence="1" id="KW-0812">Transmembrane</keyword>
<dbReference type="Proteomes" id="UP000316096">
    <property type="component" value="Unassembled WGS sequence"/>
</dbReference>
<evidence type="ECO:0000313" key="2">
    <source>
        <dbReference type="EMBL" id="TQL95947.1"/>
    </source>
</evidence>
<evidence type="ECO:0000256" key="1">
    <source>
        <dbReference type="SAM" id="Phobius"/>
    </source>
</evidence>
<evidence type="ECO:0008006" key="4">
    <source>
        <dbReference type="Google" id="ProtNLM"/>
    </source>
</evidence>
<dbReference type="RefSeq" id="WP_141954577.1">
    <property type="nucleotide sequence ID" value="NZ_VFOZ01000001.1"/>
</dbReference>
<dbReference type="NCBIfam" id="NF038083">
    <property type="entry name" value="CU044_5270_fam"/>
    <property type="match status" value="1"/>
</dbReference>